<dbReference type="InterPro" id="IPR042178">
    <property type="entry name" value="Serpin_sf_1"/>
</dbReference>
<evidence type="ECO:0000259" key="2">
    <source>
        <dbReference type="Pfam" id="PF00079"/>
    </source>
</evidence>
<accession>A0ABU6S550</accession>
<dbReference type="Pfam" id="PF00079">
    <property type="entry name" value="Serpin"/>
    <property type="match status" value="1"/>
</dbReference>
<comment type="caution">
    <text evidence="3">The sequence shown here is derived from an EMBL/GenBank/DDBJ whole genome shotgun (WGS) entry which is preliminary data.</text>
</comment>
<dbReference type="Proteomes" id="UP001341840">
    <property type="component" value="Unassembled WGS sequence"/>
</dbReference>
<feature type="domain" description="Serpin" evidence="2">
    <location>
        <begin position="23"/>
        <end position="99"/>
    </location>
</feature>
<name>A0ABU6S550_9FABA</name>
<dbReference type="SUPFAM" id="SSF56574">
    <property type="entry name" value="Serpins"/>
    <property type="match status" value="1"/>
</dbReference>
<dbReference type="InterPro" id="IPR023796">
    <property type="entry name" value="Serpin_dom"/>
</dbReference>
<reference evidence="3 4" key="1">
    <citation type="journal article" date="2023" name="Plants (Basel)">
        <title>Bridging the Gap: Combining Genomics and Transcriptomics Approaches to Understand Stylosanthes scabra, an Orphan Legume from the Brazilian Caatinga.</title>
        <authorList>
            <person name="Ferreira-Neto J.R.C."/>
            <person name="da Silva M.D."/>
            <person name="Binneck E."/>
            <person name="de Melo N.F."/>
            <person name="da Silva R.H."/>
            <person name="de Melo A.L.T.M."/>
            <person name="Pandolfi V."/>
            <person name="Bustamante F.O."/>
            <person name="Brasileiro-Vidal A.C."/>
            <person name="Benko-Iseppon A.M."/>
        </authorList>
    </citation>
    <scope>NUCLEOTIDE SEQUENCE [LARGE SCALE GENOMIC DNA]</scope>
    <source>
        <tissue evidence="3">Leaves</tissue>
    </source>
</reference>
<evidence type="ECO:0000313" key="3">
    <source>
        <dbReference type="EMBL" id="MED6131251.1"/>
    </source>
</evidence>
<protein>
    <recommendedName>
        <fullName evidence="2">Serpin domain-containing protein</fullName>
    </recommendedName>
</protein>
<evidence type="ECO:0000313" key="4">
    <source>
        <dbReference type="Proteomes" id="UP001341840"/>
    </source>
</evidence>
<dbReference type="Gene3D" id="3.30.497.10">
    <property type="entry name" value="Antithrombin, subunit I, domain 2"/>
    <property type="match status" value="1"/>
</dbReference>
<comment type="similarity">
    <text evidence="1">Belongs to the serpin family.</text>
</comment>
<evidence type="ECO:0000256" key="1">
    <source>
        <dbReference type="ARBA" id="ARBA00009500"/>
    </source>
</evidence>
<dbReference type="EMBL" id="JASCZI010060433">
    <property type="protein sequence ID" value="MED6131251.1"/>
    <property type="molecule type" value="Genomic_DNA"/>
</dbReference>
<organism evidence="3 4">
    <name type="scientific">Stylosanthes scabra</name>
    <dbReference type="NCBI Taxonomy" id="79078"/>
    <lineage>
        <taxon>Eukaryota</taxon>
        <taxon>Viridiplantae</taxon>
        <taxon>Streptophyta</taxon>
        <taxon>Embryophyta</taxon>
        <taxon>Tracheophyta</taxon>
        <taxon>Spermatophyta</taxon>
        <taxon>Magnoliopsida</taxon>
        <taxon>eudicotyledons</taxon>
        <taxon>Gunneridae</taxon>
        <taxon>Pentapetalae</taxon>
        <taxon>rosids</taxon>
        <taxon>fabids</taxon>
        <taxon>Fabales</taxon>
        <taxon>Fabaceae</taxon>
        <taxon>Papilionoideae</taxon>
        <taxon>50 kb inversion clade</taxon>
        <taxon>dalbergioids sensu lato</taxon>
        <taxon>Dalbergieae</taxon>
        <taxon>Pterocarpus clade</taxon>
        <taxon>Stylosanthes</taxon>
    </lineage>
</organism>
<proteinExistence type="inferred from homology"/>
<dbReference type="InterPro" id="IPR036186">
    <property type="entry name" value="Serpin_sf"/>
</dbReference>
<gene>
    <name evidence="3" type="ORF">PIB30_008291</name>
</gene>
<keyword evidence="4" id="KW-1185">Reference proteome</keyword>
<sequence length="100" mass="10831">MVAEVAGYELDVVGCQMWWLIYKNVVFSPLSIKLMLSIVAAGSNGPVRDQLLSFLQSESIDDLNAVSTRLFSSVLADCSSSGGPRLSFANGVWFDKPLSL</sequence>